<name>A0A923RT48_9FIRM</name>
<evidence type="ECO:0000313" key="2">
    <source>
        <dbReference type="Proteomes" id="UP000606720"/>
    </source>
</evidence>
<dbReference type="Proteomes" id="UP000606720">
    <property type="component" value="Unassembled WGS sequence"/>
</dbReference>
<keyword evidence="2" id="KW-1185">Reference proteome</keyword>
<protein>
    <recommendedName>
        <fullName evidence="3">Flagellar hook-associated protein 2 C-terminal domain-containing protein</fullName>
    </recommendedName>
</protein>
<accession>A0A923RT48</accession>
<comment type="caution">
    <text evidence="1">The sequence shown here is derived from an EMBL/GenBank/DDBJ whole genome shotgun (WGS) entry which is preliminary data.</text>
</comment>
<dbReference type="RefSeq" id="WP_186866398.1">
    <property type="nucleotide sequence ID" value="NZ_JACOPH010000002.1"/>
</dbReference>
<sequence>MALTISSNARLVGSLFSGMSSRRTNNFTSSLFSSSDMLGINYMDYASIKSGSYYKLLDAYYSLDKTSDSTKTSATDKTKDKSDLLTTAKTTDSASKLAALEEKSEKLGDAADALTTVGNKSLFKTTTKTDENGKTTTVYDTDKIYQAVRDFADQYNSLYNSASTSKVKQISNAAASMVNYTASNEKLLSSMGVTIDEETKNLKIDEEAFKKTDMSKVKGLFNGSGSYAYQVSVKASMINYHAQHEASKANTYTKAGGYSNNYSSGSIWDSMI</sequence>
<gene>
    <name evidence="1" type="ORF">H8S17_04445</name>
</gene>
<dbReference type="EMBL" id="JACOPH010000002">
    <property type="protein sequence ID" value="MBC5713470.1"/>
    <property type="molecule type" value="Genomic_DNA"/>
</dbReference>
<reference evidence="1" key="1">
    <citation type="submission" date="2020-08" db="EMBL/GenBank/DDBJ databases">
        <title>Genome public.</title>
        <authorList>
            <person name="Liu C."/>
            <person name="Sun Q."/>
        </authorList>
    </citation>
    <scope>NUCLEOTIDE SEQUENCE</scope>
    <source>
        <strain evidence="1">BX1005</strain>
    </source>
</reference>
<proteinExistence type="predicted"/>
<organism evidence="1 2">
    <name type="scientific">Roseburia zhanii</name>
    <dbReference type="NCBI Taxonomy" id="2763064"/>
    <lineage>
        <taxon>Bacteria</taxon>
        <taxon>Bacillati</taxon>
        <taxon>Bacillota</taxon>
        <taxon>Clostridia</taxon>
        <taxon>Lachnospirales</taxon>
        <taxon>Lachnospiraceae</taxon>
        <taxon>Roseburia</taxon>
    </lineage>
</organism>
<evidence type="ECO:0008006" key="3">
    <source>
        <dbReference type="Google" id="ProtNLM"/>
    </source>
</evidence>
<evidence type="ECO:0000313" key="1">
    <source>
        <dbReference type="EMBL" id="MBC5713470.1"/>
    </source>
</evidence>
<dbReference type="AlphaFoldDB" id="A0A923RT48"/>